<protein>
    <submittedName>
        <fullName evidence="5">Putative serine protease PepD</fullName>
        <ecNumber evidence="5">3.4.21.-</ecNumber>
    </submittedName>
</protein>
<dbReference type="GO" id="GO:0006508">
    <property type="term" value="P:proteolysis"/>
    <property type="evidence" value="ECO:0007669"/>
    <property type="project" value="UniProtKB-KW"/>
</dbReference>
<evidence type="ECO:0000313" key="6">
    <source>
        <dbReference type="Proteomes" id="UP000622552"/>
    </source>
</evidence>
<dbReference type="Proteomes" id="UP000622552">
    <property type="component" value="Unassembled WGS sequence"/>
</dbReference>
<sequence>MYGPESPWWSDGQHDPWRNASTPAVLIAHPTATAPALEPPAPARQGTARAGLGLILTVALISALLAGALGGTLGYVFAARNGVGGGGALVGQSDSKPAPVTNRAPESLAGAVKRALPSLVTVHAQDTRALSTGSGFIVSPDGYIVTNQHVVSETPKGKYSVLLDSGEEVTATLIGMDGVSDIAVLKIDRSGLTPITFGDSDKLAAGDPVIALGTPLGQERTATFGIVSALNRARPAPANDVGGVSAFFAAIQTDAAINHGNSGGPLIDAAGRVIGVNQQIITGSKDDKAAGSGNIGIGFAIPINQARRVATEIMTTGAARRTVIGASIDPAFQGASGGAKLLGATEGGPAAKAGLKSGDVITVFAGRPVQDGPDLIAQIAKQGPGAVVAIEFQREGGKRTAQLTLAADSK</sequence>
<keyword evidence="2 5" id="KW-0378">Hydrolase</keyword>
<name>A0A8J7KY57_9ACTN</name>
<feature type="transmembrane region" description="Helical" evidence="3">
    <location>
        <begin position="52"/>
        <end position="77"/>
    </location>
</feature>
<evidence type="ECO:0000256" key="1">
    <source>
        <dbReference type="ARBA" id="ARBA00022670"/>
    </source>
</evidence>
<dbReference type="Pfam" id="PF13365">
    <property type="entry name" value="Trypsin_2"/>
    <property type="match status" value="1"/>
</dbReference>
<feature type="domain" description="PDZ" evidence="4">
    <location>
        <begin position="322"/>
        <end position="396"/>
    </location>
</feature>
<dbReference type="InterPro" id="IPR036034">
    <property type="entry name" value="PDZ_sf"/>
</dbReference>
<gene>
    <name evidence="5" type="ORF">IW245_005021</name>
</gene>
<dbReference type="GO" id="GO:0004252">
    <property type="term" value="F:serine-type endopeptidase activity"/>
    <property type="evidence" value="ECO:0007669"/>
    <property type="project" value="InterPro"/>
</dbReference>
<evidence type="ECO:0000313" key="5">
    <source>
        <dbReference type="EMBL" id="MBG6138827.1"/>
    </source>
</evidence>
<dbReference type="SUPFAM" id="SSF50156">
    <property type="entry name" value="PDZ domain-like"/>
    <property type="match status" value="1"/>
</dbReference>
<reference evidence="5" key="1">
    <citation type="submission" date="2020-11" db="EMBL/GenBank/DDBJ databases">
        <title>Sequencing the genomes of 1000 actinobacteria strains.</title>
        <authorList>
            <person name="Klenk H.-P."/>
        </authorList>
    </citation>
    <scope>NUCLEOTIDE SEQUENCE</scope>
    <source>
        <strain evidence="5">DSM 45356</strain>
    </source>
</reference>
<organism evidence="5 6">
    <name type="scientific">Longispora fulva</name>
    <dbReference type="NCBI Taxonomy" id="619741"/>
    <lineage>
        <taxon>Bacteria</taxon>
        <taxon>Bacillati</taxon>
        <taxon>Actinomycetota</taxon>
        <taxon>Actinomycetes</taxon>
        <taxon>Micromonosporales</taxon>
        <taxon>Micromonosporaceae</taxon>
        <taxon>Longispora</taxon>
    </lineage>
</organism>
<dbReference type="InterPro" id="IPR051201">
    <property type="entry name" value="Chloro_Bact_Ser_Proteases"/>
</dbReference>
<dbReference type="InterPro" id="IPR001478">
    <property type="entry name" value="PDZ"/>
</dbReference>
<dbReference type="SUPFAM" id="SSF50494">
    <property type="entry name" value="Trypsin-like serine proteases"/>
    <property type="match status" value="1"/>
</dbReference>
<keyword evidence="6" id="KW-1185">Reference proteome</keyword>
<proteinExistence type="predicted"/>
<evidence type="ECO:0000256" key="3">
    <source>
        <dbReference type="SAM" id="Phobius"/>
    </source>
</evidence>
<evidence type="ECO:0000256" key="2">
    <source>
        <dbReference type="ARBA" id="ARBA00022801"/>
    </source>
</evidence>
<dbReference type="EMBL" id="JADOUF010000001">
    <property type="protein sequence ID" value="MBG6138827.1"/>
    <property type="molecule type" value="Genomic_DNA"/>
</dbReference>
<keyword evidence="3" id="KW-0472">Membrane</keyword>
<dbReference type="SMART" id="SM00228">
    <property type="entry name" value="PDZ"/>
    <property type="match status" value="1"/>
</dbReference>
<dbReference type="Pfam" id="PF13180">
    <property type="entry name" value="PDZ_2"/>
    <property type="match status" value="1"/>
</dbReference>
<evidence type="ECO:0000259" key="4">
    <source>
        <dbReference type="SMART" id="SM00228"/>
    </source>
</evidence>
<dbReference type="PRINTS" id="PR00834">
    <property type="entry name" value="PROTEASES2C"/>
</dbReference>
<comment type="caution">
    <text evidence="5">The sequence shown here is derived from an EMBL/GenBank/DDBJ whole genome shotgun (WGS) entry which is preliminary data.</text>
</comment>
<accession>A0A8J7KY57</accession>
<dbReference type="RefSeq" id="WP_233472913.1">
    <property type="nucleotide sequence ID" value="NZ_BONS01000009.1"/>
</dbReference>
<keyword evidence="1 5" id="KW-0645">Protease</keyword>
<dbReference type="EC" id="3.4.21.-" evidence="5"/>
<dbReference type="InterPro" id="IPR001940">
    <property type="entry name" value="Peptidase_S1C"/>
</dbReference>
<dbReference type="Gene3D" id="2.40.10.120">
    <property type="match status" value="1"/>
</dbReference>
<dbReference type="Gene3D" id="2.30.42.10">
    <property type="match status" value="1"/>
</dbReference>
<dbReference type="PANTHER" id="PTHR43343">
    <property type="entry name" value="PEPTIDASE S12"/>
    <property type="match status" value="1"/>
</dbReference>
<dbReference type="PANTHER" id="PTHR43343:SF3">
    <property type="entry name" value="PROTEASE DO-LIKE 8, CHLOROPLASTIC"/>
    <property type="match status" value="1"/>
</dbReference>
<keyword evidence="3" id="KW-1133">Transmembrane helix</keyword>
<dbReference type="InterPro" id="IPR009003">
    <property type="entry name" value="Peptidase_S1_PA"/>
</dbReference>
<dbReference type="AlphaFoldDB" id="A0A8J7KY57"/>
<keyword evidence="3" id="KW-0812">Transmembrane</keyword>